<reference evidence="2 3" key="1">
    <citation type="journal article" date="2023" name="Mol. Biol. Evol.">
        <title>Genomics of Secondarily Temperate Adaptation in the Only Non-Antarctic Icefish.</title>
        <authorList>
            <person name="Rivera-Colon A.G."/>
            <person name="Rayamajhi N."/>
            <person name="Minhas B.F."/>
            <person name="Madrigal G."/>
            <person name="Bilyk K.T."/>
            <person name="Yoon V."/>
            <person name="Hune M."/>
            <person name="Gregory S."/>
            <person name="Cheng C.H.C."/>
            <person name="Catchen J.M."/>
        </authorList>
    </citation>
    <scope>NUCLEOTIDE SEQUENCE [LARGE SCALE GENOMIC DNA]</scope>
    <source>
        <strain evidence="2">JC2023a</strain>
    </source>
</reference>
<sequence>MNVSIRAAHRALERRQETRSLQREEQGSLRPSNVSNKSPSHPRKLALKRVQIKGKGTAHRPRRKRAFHCAAALLQSGGIPQVRRKLKPTLTE</sequence>
<comment type="caution">
    <text evidence="2">The sequence shown here is derived from an EMBL/GenBank/DDBJ whole genome shotgun (WGS) entry which is preliminary data.</text>
</comment>
<evidence type="ECO:0000313" key="3">
    <source>
        <dbReference type="Proteomes" id="UP001335648"/>
    </source>
</evidence>
<protein>
    <submittedName>
        <fullName evidence="2">Uncharacterized protein</fullName>
    </submittedName>
</protein>
<name>A0AAN8H3Y8_9TELE</name>
<dbReference type="AlphaFoldDB" id="A0AAN8H3Y8"/>
<gene>
    <name evidence="2" type="ORF">CesoFtcFv8_008283</name>
</gene>
<feature type="compositionally biased region" description="Basic and acidic residues" evidence="1">
    <location>
        <begin position="10"/>
        <end position="27"/>
    </location>
</feature>
<keyword evidence="3" id="KW-1185">Reference proteome</keyword>
<organism evidence="2 3">
    <name type="scientific">Champsocephalus esox</name>
    <name type="common">pike icefish</name>
    <dbReference type="NCBI Taxonomy" id="159716"/>
    <lineage>
        <taxon>Eukaryota</taxon>
        <taxon>Metazoa</taxon>
        <taxon>Chordata</taxon>
        <taxon>Craniata</taxon>
        <taxon>Vertebrata</taxon>
        <taxon>Euteleostomi</taxon>
        <taxon>Actinopterygii</taxon>
        <taxon>Neopterygii</taxon>
        <taxon>Teleostei</taxon>
        <taxon>Neoteleostei</taxon>
        <taxon>Acanthomorphata</taxon>
        <taxon>Eupercaria</taxon>
        <taxon>Perciformes</taxon>
        <taxon>Notothenioidei</taxon>
        <taxon>Channichthyidae</taxon>
        <taxon>Champsocephalus</taxon>
    </lineage>
</organism>
<evidence type="ECO:0000313" key="2">
    <source>
        <dbReference type="EMBL" id="KAK5898734.1"/>
    </source>
</evidence>
<dbReference type="EMBL" id="JAULUE010002052">
    <property type="protein sequence ID" value="KAK5898734.1"/>
    <property type="molecule type" value="Genomic_DNA"/>
</dbReference>
<feature type="region of interest" description="Disordered" evidence="1">
    <location>
        <begin position="1"/>
        <end position="47"/>
    </location>
</feature>
<feature type="compositionally biased region" description="Polar residues" evidence="1">
    <location>
        <begin position="29"/>
        <end position="39"/>
    </location>
</feature>
<accession>A0AAN8H3Y8</accession>
<proteinExistence type="predicted"/>
<dbReference type="Proteomes" id="UP001335648">
    <property type="component" value="Unassembled WGS sequence"/>
</dbReference>
<evidence type="ECO:0000256" key="1">
    <source>
        <dbReference type="SAM" id="MobiDB-lite"/>
    </source>
</evidence>